<accession>A0A9X7UFW2</accession>
<keyword evidence="2" id="KW-0614">Plasmid</keyword>
<dbReference type="InterPro" id="IPR007332">
    <property type="entry name" value="DUF411"/>
</dbReference>
<name>A0A9X7UFW2_SPHYA</name>
<sequence length="143" mass="14531">MLRKVAMLALLGAIVAAPAEAGTIGGVMYKDPGCGCCDGHAAALRRAGMDIAVVPTGNDVSVQARRAVPEALRGCHTTIVGGYAVEGHVPVNVVQRMLREKPAIRGIALPGMPSGSPGMAGPKTAPFKVLSFGPAGTKVYAIE</sequence>
<geneLocation type="plasmid" evidence="2 3">
    <name>pSYA3-1</name>
</geneLocation>
<proteinExistence type="predicted"/>
<evidence type="ECO:0000313" key="3">
    <source>
        <dbReference type="Proteomes" id="UP000515377"/>
    </source>
</evidence>
<feature type="signal peptide" evidence="1">
    <location>
        <begin position="1"/>
        <end position="21"/>
    </location>
</feature>
<protein>
    <submittedName>
        <fullName evidence="2">DUF411 domain-containing protein</fullName>
    </submittedName>
</protein>
<evidence type="ECO:0000313" key="2">
    <source>
        <dbReference type="EMBL" id="QNG49558.1"/>
    </source>
</evidence>
<reference evidence="2 3" key="1">
    <citation type="submission" date="2020-07" db="EMBL/GenBank/DDBJ databases">
        <title>Whole genome sequence of Sphingobium yanoikuyae A3.</title>
        <authorList>
            <person name="Han S.-S."/>
        </authorList>
    </citation>
    <scope>NUCLEOTIDE SEQUENCE [LARGE SCALE GENOMIC DNA]</scope>
    <source>
        <strain evidence="2 3">A3</strain>
        <plasmid evidence="2 3">pSYA3-1</plasmid>
    </source>
</reference>
<dbReference type="AlphaFoldDB" id="A0A9X7UFW2"/>
<dbReference type="Pfam" id="PF04214">
    <property type="entry name" value="DUF411"/>
    <property type="match status" value="1"/>
</dbReference>
<dbReference type="Proteomes" id="UP000515377">
    <property type="component" value="Plasmid pSYA3-1"/>
</dbReference>
<feature type="chain" id="PRO_5040900138" evidence="1">
    <location>
        <begin position="22"/>
        <end position="143"/>
    </location>
</feature>
<dbReference type="EMBL" id="CP060124">
    <property type="protein sequence ID" value="QNG49558.1"/>
    <property type="molecule type" value="Genomic_DNA"/>
</dbReference>
<evidence type="ECO:0000256" key="1">
    <source>
        <dbReference type="SAM" id="SignalP"/>
    </source>
</evidence>
<organism evidence="2 3">
    <name type="scientific">Sphingobium yanoikuyae</name>
    <name type="common">Sphingomonas yanoikuyae</name>
    <dbReference type="NCBI Taxonomy" id="13690"/>
    <lineage>
        <taxon>Bacteria</taxon>
        <taxon>Pseudomonadati</taxon>
        <taxon>Pseudomonadota</taxon>
        <taxon>Alphaproteobacteria</taxon>
        <taxon>Sphingomonadales</taxon>
        <taxon>Sphingomonadaceae</taxon>
        <taxon>Sphingobium</taxon>
    </lineage>
</organism>
<gene>
    <name evidence="2" type="ORF">H3V42_32630</name>
</gene>
<keyword evidence="1" id="KW-0732">Signal</keyword>